<name>A0A2D0N327_FLAN2</name>
<dbReference type="OrthoDB" id="1384247at2"/>
<dbReference type="AlphaFoldDB" id="A0A2D0N327"/>
<evidence type="ECO:0000313" key="6">
    <source>
        <dbReference type="EMBL" id="PHN02810.1"/>
    </source>
</evidence>
<dbReference type="Proteomes" id="UP000223913">
    <property type="component" value="Unassembled WGS sequence"/>
</dbReference>
<dbReference type="InterPro" id="IPR022655">
    <property type="entry name" value="DUF1553"/>
</dbReference>
<dbReference type="Pfam" id="PF07635">
    <property type="entry name" value="PSCyt1"/>
    <property type="match status" value="1"/>
</dbReference>
<evidence type="ECO:0000256" key="2">
    <source>
        <dbReference type="ARBA" id="ARBA00022723"/>
    </source>
</evidence>
<dbReference type="Pfam" id="PF07583">
    <property type="entry name" value="PSCyt2"/>
    <property type="match status" value="1"/>
</dbReference>
<dbReference type="CDD" id="cd04084">
    <property type="entry name" value="CBM6_xylanase-like"/>
    <property type="match status" value="1"/>
</dbReference>
<proteinExistence type="predicted"/>
<keyword evidence="7" id="KW-1185">Reference proteome</keyword>
<evidence type="ECO:0000256" key="3">
    <source>
        <dbReference type="ARBA" id="ARBA00023004"/>
    </source>
</evidence>
<dbReference type="GO" id="GO:0020037">
    <property type="term" value="F:heme binding"/>
    <property type="evidence" value="ECO:0007669"/>
    <property type="project" value="InterPro"/>
</dbReference>
<sequence length="949" mass="109077">MSWKVYSRTNFSLWSRVISQNRLAWALLIAGTILYAISCQSDPADQISFNRDIRPILNEKCMRCHGGVRAMGGFSLLFEDTALGDTESGRPAIIPGNHKNSELYRRLISDDPEHRMPLDAAPLSDSEIDRIARWIDEGANWEKHWAYLPLDALIIPPSPAHQDWALNDIDRFTSDAMAENGLSPNPEAPRVDLMRRLYFDLTGLPPTPREAEAFLADQRPDAYEKLVDQLLASPHFGERWATMWLDLARYADTKGYEKDSNRNIWKYRDWVIRAFNEDMPFDQFTIEQLAGDLLENPDQDQLIATAFHRNSIANDEGGTDDETFRVASVIERVGTTYEVWQSTTMACVQCHSHPYDPFLHEEFYTSMAFFNNSEDRDIYSEQPKLYTYSPENAEKVKEIITWIKTRLKPEHQPLTSGFLHDQKDELLTGLGYRTVEAEEYTKSSPLIELIRPDQEMLWQIQDSSWIYFREVDLTDVERIGFRTASMLDFAGTISIHLGALDGPKIGEVKVTKSGEWPGWQGNRPTDAEDYAEFITPITPTEGKHRIYYKFGLGDTYIQHLFYLDKITYYERDPALQQYPADLRQKLDELAAVPAETTPIIRDLPPDRSRTTRVYERGNWLTPGDTVRSGIPHLFTEGMKDPPRDRLAFARWLVSPQAPLTSRVIVNRIWEQIFGRGLVASMEEFGSQGEKPSHPELLDWLAVRLLVDHGWSLKSLIRELVLSATYRQSSQTSAEKLEQDPDNIWLARGGRTRLSAEQIRDQILALSGLLDPKIGGPSIVLPELGISPREIPHWVLTQEEDRYRRTLYTFWKRTDPFPDMITFDSPDRALCSSQRIRTNTPLQALNLLNDEIYFAAAGTFARRLFREFETPPQQISQAYRQLLFKAPDASKLKLLEELYERSFTHYQENPDERDALVPESTYNETEKTKLAALCIVANALFNLDELIVKS</sequence>
<dbReference type="GO" id="GO:0009055">
    <property type="term" value="F:electron transfer activity"/>
    <property type="evidence" value="ECO:0007669"/>
    <property type="project" value="InterPro"/>
</dbReference>
<dbReference type="PANTHER" id="PTHR35889">
    <property type="entry name" value="CYCLOINULO-OLIGOSACCHARIDE FRUCTANOTRANSFERASE-RELATED"/>
    <property type="match status" value="1"/>
</dbReference>
<dbReference type="EMBL" id="PDUD01000036">
    <property type="protein sequence ID" value="PHN02810.1"/>
    <property type="molecule type" value="Genomic_DNA"/>
</dbReference>
<organism evidence="6 7">
    <name type="scientific">Flavilitoribacter nigricans (strain ATCC 23147 / DSM 23189 / NBRC 102662 / NCIMB 1420 / SS-2)</name>
    <name type="common">Lewinella nigricans</name>
    <dbReference type="NCBI Taxonomy" id="1122177"/>
    <lineage>
        <taxon>Bacteria</taxon>
        <taxon>Pseudomonadati</taxon>
        <taxon>Bacteroidota</taxon>
        <taxon>Saprospiria</taxon>
        <taxon>Saprospirales</taxon>
        <taxon>Lewinellaceae</taxon>
        <taxon>Flavilitoribacter</taxon>
    </lineage>
</organism>
<evidence type="ECO:0000256" key="1">
    <source>
        <dbReference type="ARBA" id="ARBA00022617"/>
    </source>
</evidence>
<dbReference type="InterPro" id="IPR011429">
    <property type="entry name" value="Cyt_c_Planctomycete-type"/>
</dbReference>
<dbReference type="Pfam" id="PF07587">
    <property type="entry name" value="PSD1"/>
    <property type="match status" value="1"/>
</dbReference>
<dbReference type="InterPro" id="IPR036909">
    <property type="entry name" value="Cyt_c-like_dom_sf"/>
</dbReference>
<dbReference type="PROSITE" id="PS51007">
    <property type="entry name" value="CYTC"/>
    <property type="match status" value="1"/>
</dbReference>
<dbReference type="GO" id="GO:0030246">
    <property type="term" value="F:carbohydrate binding"/>
    <property type="evidence" value="ECO:0007669"/>
    <property type="project" value="InterPro"/>
</dbReference>
<evidence type="ECO:0000256" key="4">
    <source>
        <dbReference type="PROSITE-ProRule" id="PRU00433"/>
    </source>
</evidence>
<keyword evidence="2 4" id="KW-0479">Metal-binding</keyword>
<dbReference type="Pfam" id="PF03422">
    <property type="entry name" value="CBM_6"/>
    <property type="match status" value="1"/>
</dbReference>
<evidence type="ECO:0000259" key="5">
    <source>
        <dbReference type="PROSITE" id="PS51007"/>
    </source>
</evidence>
<feature type="domain" description="Cytochrome c" evidence="5">
    <location>
        <begin position="26"/>
        <end position="139"/>
    </location>
</feature>
<comment type="caution">
    <text evidence="6">The sequence shown here is derived from an EMBL/GenBank/DDBJ whole genome shotgun (WGS) entry which is preliminary data.</text>
</comment>
<reference evidence="6 7" key="1">
    <citation type="submission" date="2017-10" db="EMBL/GenBank/DDBJ databases">
        <title>The draft genome sequence of Lewinella nigricans NBRC 102662.</title>
        <authorList>
            <person name="Wang K."/>
        </authorList>
    </citation>
    <scope>NUCLEOTIDE SEQUENCE [LARGE SCALE GENOMIC DNA]</scope>
    <source>
        <strain evidence="6 7">NBRC 102662</strain>
    </source>
</reference>
<dbReference type="RefSeq" id="WP_099153750.1">
    <property type="nucleotide sequence ID" value="NZ_PDUD01000036.1"/>
</dbReference>
<dbReference type="InterPro" id="IPR009056">
    <property type="entry name" value="Cyt_c-like_dom"/>
</dbReference>
<dbReference type="Gene3D" id="2.60.120.260">
    <property type="entry name" value="Galactose-binding domain-like"/>
    <property type="match status" value="1"/>
</dbReference>
<dbReference type="GO" id="GO:0046872">
    <property type="term" value="F:metal ion binding"/>
    <property type="evidence" value="ECO:0007669"/>
    <property type="project" value="UniProtKB-KW"/>
</dbReference>
<dbReference type="InterPro" id="IPR005084">
    <property type="entry name" value="CBM6"/>
</dbReference>
<dbReference type="InterPro" id="IPR011444">
    <property type="entry name" value="DUF1549"/>
</dbReference>
<evidence type="ECO:0000313" key="7">
    <source>
        <dbReference type="Proteomes" id="UP000223913"/>
    </source>
</evidence>
<dbReference type="InterPro" id="IPR008979">
    <property type="entry name" value="Galactose-bd-like_sf"/>
</dbReference>
<dbReference type="SUPFAM" id="SSF49785">
    <property type="entry name" value="Galactose-binding domain-like"/>
    <property type="match status" value="1"/>
</dbReference>
<accession>A0A2D0N327</accession>
<dbReference type="PANTHER" id="PTHR35889:SF3">
    <property type="entry name" value="F-BOX DOMAIN-CONTAINING PROTEIN"/>
    <property type="match status" value="1"/>
</dbReference>
<gene>
    <name evidence="6" type="ORF">CRP01_29970</name>
</gene>
<keyword evidence="3 4" id="KW-0408">Iron</keyword>
<dbReference type="SUPFAM" id="SSF46626">
    <property type="entry name" value="Cytochrome c"/>
    <property type="match status" value="1"/>
</dbReference>
<protein>
    <recommendedName>
        <fullName evidence="5">Cytochrome c domain-containing protein</fullName>
    </recommendedName>
</protein>
<keyword evidence="1 4" id="KW-0349">Heme</keyword>